<gene>
    <name evidence="8" type="ORF">AB0763_00930</name>
</gene>
<organism evidence="8">
    <name type="scientific">Vibrio sp. HB236076</name>
    <dbReference type="NCBI Taxonomy" id="3232307"/>
    <lineage>
        <taxon>Bacteria</taxon>
        <taxon>Pseudomonadati</taxon>
        <taxon>Pseudomonadota</taxon>
        <taxon>Gammaproteobacteria</taxon>
        <taxon>Vibrionales</taxon>
        <taxon>Vibrionaceae</taxon>
        <taxon>Vibrio</taxon>
    </lineage>
</organism>
<sequence>MSFGYFCILISTLFFSSIEIVLKLVSADFNPLELNFLRFAIGSAMLFPLALRSLKRLNMRIEARHWPRFLFTGFLCVVVSMTCFQLAISYTQASIVAILFSCNAVFVIPLAHVLLKQTMNWVSVGSLLLSVVGMIFILNPEHMPNTTGVILALLSALAFALYGITGQVGQKKYGYNGLVLTFFSFFAGSLEMLLLMSLTHLPIVSEGLTSLGLAQFSQLPIIAGISWQSLPTLIYLGIFATGFGYACYFMAMERTSAATTSVIFYIKPALAPILALPILGEVLHINTVIGIGFIIAGSALMLCAKPLIQWRNNLRTRRLLHNESQWG</sequence>
<dbReference type="InterPro" id="IPR037185">
    <property type="entry name" value="EmrE-like"/>
</dbReference>
<dbReference type="KEGG" id="vih:AB0763_00930"/>
<accession>A0AB39HF84</accession>
<feature type="transmembrane region" description="Helical" evidence="6">
    <location>
        <begin position="146"/>
        <end position="165"/>
    </location>
</feature>
<evidence type="ECO:0000256" key="1">
    <source>
        <dbReference type="ARBA" id="ARBA00004141"/>
    </source>
</evidence>
<dbReference type="InterPro" id="IPR000620">
    <property type="entry name" value="EamA_dom"/>
</dbReference>
<evidence type="ECO:0000256" key="5">
    <source>
        <dbReference type="ARBA" id="ARBA00023136"/>
    </source>
</evidence>
<keyword evidence="5 6" id="KW-0472">Membrane</keyword>
<evidence type="ECO:0000313" key="8">
    <source>
        <dbReference type="EMBL" id="XDK25250.1"/>
    </source>
</evidence>
<reference evidence="8" key="1">
    <citation type="submission" date="2024-07" db="EMBL/GenBank/DDBJ databases">
        <title>Genome Analysis of a Potential Novel Vibrio Species Secreting pH- and Thermo-stable Alginate Lyase and its Application in Producing Alginate Oligosaccharides.</title>
        <authorList>
            <person name="Huang H."/>
            <person name="Bao K."/>
        </authorList>
    </citation>
    <scope>NUCLEOTIDE SEQUENCE</scope>
    <source>
        <strain evidence="8">HB236076</strain>
    </source>
</reference>
<dbReference type="AlphaFoldDB" id="A0AB39HF84"/>
<feature type="transmembrane region" description="Helical" evidence="6">
    <location>
        <begin position="37"/>
        <end position="54"/>
    </location>
</feature>
<keyword evidence="4 6" id="KW-1133">Transmembrane helix</keyword>
<dbReference type="RefSeq" id="WP_306101910.1">
    <property type="nucleotide sequence ID" value="NZ_CP162601.1"/>
</dbReference>
<comment type="similarity">
    <text evidence="2">Belongs to the EamA transporter family.</text>
</comment>
<protein>
    <submittedName>
        <fullName evidence="8">DMT family transporter</fullName>
    </submittedName>
</protein>
<evidence type="ECO:0000256" key="3">
    <source>
        <dbReference type="ARBA" id="ARBA00022692"/>
    </source>
</evidence>
<feature type="transmembrane region" description="Helical" evidence="6">
    <location>
        <begin position="66"/>
        <end position="88"/>
    </location>
</feature>
<dbReference type="EMBL" id="CP162601">
    <property type="protein sequence ID" value="XDK25250.1"/>
    <property type="molecule type" value="Genomic_DNA"/>
</dbReference>
<dbReference type="SUPFAM" id="SSF103481">
    <property type="entry name" value="Multidrug resistance efflux transporter EmrE"/>
    <property type="match status" value="2"/>
</dbReference>
<dbReference type="GO" id="GO:0016020">
    <property type="term" value="C:membrane"/>
    <property type="evidence" value="ECO:0007669"/>
    <property type="project" value="UniProtKB-SubCell"/>
</dbReference>
<feature type="domain" description="EamA" evidence="7">
    <location>
        <begin position="3"/>
        <end position="138"/>
    </location>
</feature>
<evidence type="ECO:0000256" key="2">
    <source>
        <dbReference type="ARBA" id="ARBA00007362"/>
    </source>
</evidence>
<dbReference type="PANTHER" id="PTHR32322:SF2">
    <property type="entry name" value="EAMA DOMAIN-CONTAINING PROTEIN"/>
    <property type="match status" value="1"/>
</dbReference>
<proteinExistence type="inferred from homology"/>
<comment type="subcellular location">
    <subcellularLocation>
        <location evidence="1">Membrane</location>
        <topology evidence="1">Multi-pass membrane protein</topology>
    </subcellularLocation>
</comment>
<dbReference type="Pfam" id="PF00892">
    <property type="entry name" value="EamA"/>
    <property type="match status" value="2"/>
</dbReference>
<feature type="transmembrane region" description="Helical" evidence="6">
    <location>
        <begin position="233"/>
        <end position="250"/>
    </location>
</feature>
<feature type="transmembrane region" description="Helical" evidence="6">
    <location>
        <begin position="94"/>
        <end position="114"/>
    </location>
</feature>
<feature type="transmembrane region" description="Helical" evidence="6">
    <location>
        <begin position="262"/>
        <end position="279"/>
    </location>
</feature>
<evidence type="ECO:0000256" key="6">
    <source>
        <dbReference type="SAM" id="Phobius"/>
    </source>
</evidence>
<keyword evidence="3 6" id="KW-0812">Transmembrane</keyword>
<dbReference type="InterPro" id="IPR050638">
    <property type="entry name" value="AA-Vitamin_Transporters"/>
</dbReference>
<feature type="domain" description="EamA" evidence="7">
    <location>
        <begin position="147"/>
        <end position="302"/>
    </location>
</feature>
<evidence type="ECO:0000259" key="7">
    <source>
        <dbReference type="Pfam" id="PF00892"/>
    </source>
</evidence>
<feature type="transmembrane region" description="Helical" evidence="6">
    <location>
        <begin position="177"/>
        <end position="198"/>
    </location>
</feature>
<feature type="transmembrane region" description="Helical" evidence="6">
    <location>
        <begin position="121"/>
        <end position="140"/>
    </location>
</feature>
<evidence type="ECO:0000256" key="4">
    <source>
        <dbReference type="ARBA" id="ARBA00022989"/>
    </source>
</evidence>
<name>A0AB39HF84_9VIBR</name>
<dbReference type="PANTHER" id="PTHR32322">
    <property type="entry name" value="INNER MEMBRANE TRANSPORTER"/>
    <property type="match status" value="1"/>
</dbReference>
<feature type="transmembrane region" description="Helical" evidence="6">
    <location>
        <begin position="285"/>
        <end position="308"/>
    </location>
</feature>